<evidence type="ECO:0000256" key="7">
    <source>
        <dbReference type="ARBA" id="ARBA00022574"/>
    </source>
</evidence>
<dbReference type="GeneID" id="54420968"/>
<evidence type="ECO:0000256" key="9">
    <source>
        <dbReference type="ARBA" id="ARBA00022737"/>
    </source>
</evidence>
<feature type="repeat" description="WD" evidence="11">
    <location>
        <begin position="108"/>
        <end position="149"/>
    </location>
</feature>
<dbReference type="SUPFAM" id="SSF50998">
    <property type="entry name" value="Quinoprotein alcohol dehydrogenase-like"/>
    <property type="match status" value="1"/>
</dbReference>
<gene>
    <name evidence="12 14" type="ORF">P152DRAFT_462689</name>
</gene>
<dbReference type="Gene3D" id="2.130.10.10">
    <property type="entry name" value="YVTN repeat-like/Quinoprotein amine dehydrogenase"/>
    <property type="match status" value="4"/>
</dbReference>
<dbReference type="Pfam" id="PF00400">
    <property type="entry name" value="WD40"/>
    <property type="match status" value="6"/>
</dbReference>
<keyword evidence="7 11" id="KW-0853">WD repeat</keyword>
<keyword evidence="10" id="KW-0539">Nucleus</keyword>
<evidence type="ECO:0000256" key="1">
    <source>
        <dbReference type="ARBA" id="ARBA00004123"/>
    </source>
</evidence>
<dbReference type="SMART" id="SM00320">
    <property type="entry name" value="WD40"/>
    <property type="match status" value="10"/>
</dbReference>
<dbReference type="RefSeq" id="XP_033529920.1">
    <property type="nucleotide sequence ID" value="XM_033680398.1"/>
</dbReference>
<dbReference type="PROSITE" id="PS50082">
    <property type="entry name" value="WD_REPEATS_2"/>
    <property type="match status" value="5"/>
</dbReference>
<dbReference type="InterPro" id="IPR036322">
    <property type="entry name" value="WD40_repeat_dom_sf"/>
</dbReference>
<evidence type="ECO:0000256" key="2">
    <source>
        <dbReference type="ARBA" id="ARBA00004496"/>
    </source>
</evidence>
<dbReference type="GO" id="GO:0002098">
    <property type="term" value="P:tRNA wobble uridine modification"/>
    <property type="evidence" value="ECO:0007669"/>
    <property type="project" value="InterPro"/>
</dbReference>
<comment type="subcellular location">
    <subcellularLocation>
        <location evidence="2">Cytoplasm</location>
    </subcellularLocation>
    <subcellularLocation>
        <location evidence="1">Nucleus</location>
    </subcellularLocation>
</comment>
<dbReference type="EMBL" id="ML975186">
    <property type="protein sequence ID" value="KAF1808289.1"/>
    <property type="molecule type" value="Genomic_DNA"/>
</dbReference>
<dbReference type="PANTHER" id="PTHR44111">
    <property type="entry name" value="ELONGATOR COMPLEX PROTEIN 2"/>
    <property type="match status" value="1"/>
</dbReference>
<reference evidence="14" key="2">
    <citation type="submission" date="2020-04" db="EMBL/GenBank/DDBJ databases">
        <authorList>
            <consortium name="NCBI Genome Project"/>
        </authorList>
    </citation>
    <scope>NUCLEOTIDE SEQUENCE</scope>
    <source>
        <strain evidence="14">CBS 781.70</strain>
    </source>
</reference>
<dbReference type="UniPathway" id="UPA00988"/>
<dbReference type="InterPro" id="IPR011047">
    <property type="entry name" value="Quinoprotein_ADH-like_sf"/>
</dbReference>
<evidence type="ECO:0000256" key="4">
    <source>
        <dbReference type="ARBA" id="ARBA00005881"/>
    </source>
</evidence>
<reference evidence="14" key="3">
    <citation type="submission" date="2025-04" db="UniProtKB">
        <authorList>
            <consortium name="RefSeq"/>
        </authorList>
    </citation>
    <scope>IDENTIFICATION</scope>
    <source>
        <strain evidence="14">CBS 781.70</strain>
    </source>
</reference>
<evidence type="ECO:0000256" key="8">
    <source>
        <dbReference type="ARBA" id="ARBA00022694"/>
    </source>
</evidence>
<evidence type="ECO:0000256" key="11">
    <source>
        <dbReference type="PROSITE-ProRule" id="PRU00221"/>
    </source>
</evidence>
<dbReference type="PRINTS" id="PR00320">
    <property type="entry name" value="GPROTEINBRPT"/>
</dbReference>
<dbReference type="GO" id="GO:0033588">
    <property type="term" value="C:elongator holoenzyme complex"/>
    <property type="evidence" value="ECO:0007669"/>
    <property type="project" value="InterPro"/>
</dbReference>
<dbReference type="PANTHER" id="PTHR44111:SF1">
    <property type="entry name" value="ELONGATOR COMPLEX PROTEIN 2"/>
    <property type="match status" value="1"/>
</dbReference>
<feature type="repeat" description="WD" evidence="11">
    <location>
        <begin position="404"/>
        <end position="435"/>
    </location>
</feature>
<feature type="repeat" description="WD" evidence="11">
    <location>
        <begin position="612"/>
        <end position="643"/>
    </location>
</feature>
<feature type="repeat" description="WD" evidence="11">
    <location>
        <begin position="212"/>
        <end position="259"/>
    </location>
</feature>
<dbReference type="GO" id="GO:0005737">
    <property type="term" value="C:cytoplasm"/>
    <property type="evidence" value="ECO:0007669"/>
    <property type="project" value="UniProtKB-SubCell"/>
</dbReference>
<evidence type="ECO:0000313" key="13">
    <source>
        <dbReference type="Proteomes" id="UP000504638"/>
    </source>
</evidence>
<keyword evidence="8" id="KW-0819">tRNA processing</keyword>
<evidence type="ECO:0000313" key="14">
    <source>
        <dbReference type="RefSeq" id="XP_033529920.1"/>
    </source>
</evidence>
<keyword evidence="9" id="KW-0677">Repeat</keyword>
<sequence>MVTFEKSFIGAGGNRHPAASDWHQDSGLLAFGSGRNVALWYPKDEKAHGITQLLVGHQDDVNVVKFFPGSFGRRPVIISGSVDKTIRIWCPESKEFHESPHFVQVDKIESHSASVNAICCLNGTNLVVSGSSDGELKIWSLDISEKNVASHKWKENISLCRPKFIPLAIAAIRLSPSIDLIAVAGTFNKVLIFTRPKGLDGSMGMFRQVASLPGHEGWIRSLDITQETPEDGSDFLLASASQDKYIRLWRIHRGADLPAAAATDPSLGSFGLALSNKAYRFNSGEETHSITFEALLVGHEDWIYTARWMRLNAHGYRLQLLSASADNSLAVWEKDDVSLIWVVTSRLGEISAQKGSTTATGSTGGFWSGLWFYSGILASVSAAGSWRVWEWDPSVGDYLQQIGVGGHTKEVRGISWSKDGSYLLSTSADQTTRLYAEWKRDGRRSWHEFARPQIHGYDLNCIASLNPSRFISGADEKLMRVFDEPASIATLLSGLCEIATPGAASLPETATMPVLGLSNKAVDAADPDSEGNTQTYKSALEALTHPPLEDQLSRLTLFPEIEKLYGHGAEISALAASQSGNLIASACRASSEEHAVIRMYRSSDWREVKPPLQGHSHTVLGLSFSADDEFLLSVGRDRTWILWRKEEGDDYVLWAKNPSAHTRMILSCAWVPPRSTTDSRRIFVTAGRDKKIRAWAIETDVNKPSDDKTNARERVTLFATVDADGPITAVSVAPSPVDGSWLVVYGNENGRLSGALISVDGSVSPWDEGHSPIVSSGEIHGLEWRVPLQQSDEKLGNGRTLAVAADDGVLVYDMWL</sequence>
<keyword evidence="13" id="KW-1185">Reference proteome</keyword>
<dbReference type="AlphaFoldDB" id="A0A6G1FRI1"/>
<proteinExistence type="inferred from homology"/>
<dbReference type="InterPro" id="IPR037289">
    <property type="entry name" value="Elp2"/>
</dbReference>
<dbReference type="GO" id="GO:0005634">
    <property type="term" value="C:nucleus"/>
    <property type="evidence" value="ECO:0007669"/>
    <property type="project" value="UniProtKB-SubCell"/>
</dbReference>
<dbReference type="Proteomes" id="UP000504638">
    <property type="component" value="Unplaced"/>
</dbReference>
<dbReference type="SUPFAM" id="SSF50978">
    <property type="entry name" value="WD40 repeat-like"/>
    <property type="match status" value="2"/>
</dbReference>
<dbReference type="OrthoDB" id="27911at2759"/>
<keyword evidence="6" id="KW-0963">Cytoplasm</keyword>
<dbReference type="InterPro" id="IPR020472">
    <property type="entry name" value="WD40_PAC1"/>
</dbReference>
<organism evidence="12">
    <name type="scientific">Eremomyces bilateralis CBS 781.70</name>
    <dbReference type="NCBI Taxonomy" id="1392243"/>
    <lineage>
        <taxon>Eukaryota</taxon>
        <taxon>Fungi</taxon>
        <taxon>Dikarya</taxon>
        <taxon>Ascomycota</taxon>
        <taxon>Pezizomycotina</taxon>
        <taxon>Dothideomycetes</taxon>
        <taxon>Dothideomycetes incertae sedis</taxon>
        <taxon>Eremomycetales</taxon>
        <taxon>Eremomycetaceae</taxon>
        <taxon>Eremomyces</taxon>
    </lineage>
</organism>
<evidence type="ECO:0000256" key="6">
    <source>
        <dbReference type="ARBA" id="ARBA00022490"/>
    </source>
</evidence>
<comment type="pathway">
    <text evidence="3">tRNA modification; 5-methoxycarbonylmethyl-2-thiouridine-tRNA biosynthesis.</text>
</comment>
<dbReference type="FunFam" id="2.130.10.10:FF:000400">
    <property type="entry name" value="Elongator acetyltransferase complex subunit 2"/>
    <property type="match status" value="1"/>
</dbReference>
<dbReference type="InterPro" id="IPR015943">
    <property type="entry name" value="WD40/YVTN_repeat-like_dom_sf"/>
</dbReference>
<accession>A0A6G1FRI1</accession>
<comment type="similarity">
    <text evidence="4">Belongs to the WD repeat ELP2 family.</text>
</comment>
<reference evidence="12 14" key="1">
    <citation type="submission" date="2020-01" db="EMBL/GenBank/DDBJ databases">
        <authorList>
            <consortium name="DOE Joint Genome Institute"/>
            <person name="Haridas S."/>
            <person name="Albert R."/>
            <person name="Binder M."/>
            <person name="Bloem J."/>
            <person name="Labutti K."/>
            <person name="Salamov A."/>
            <person name="Andreopoulos B."/>
            <person name="Baker S.E."/>
            <person name="Barry K."/>
            <person name="Bills G."/>
            <person name="Bluhm B.H."/>
            <person name="Cannon C."/>
            <person name="Castanera R."/>
            <person name="Culley D.E."/>
            <person name="Daum C."/>
            <person name="Ezra D."/>
            <person name="Gonzalez J.B."/>
            <person name="Henrissat B."/>
            <person name="Kuo A."/>
            <person name="Liang C."/>
            <person name="Lipzen A."/>
            <person name="Lutzoni F."/>
            <person name="Magnuson J."/>
            <person name="Mondo S."/>
            <person name="Nolan M."/>
            <person name="Ohm R."/>
            <person name="Pangilinan J."/>
            <person name="Park H.-J."/>
            <person name="Ramirez L."/>
            <person name="Alfaro M."/>
            <person name="Sun H."/>
            <person name="Tritt A."/>
            <person name="Yoshinaga Y."/>
            <person name="Zwiers L.-H."/>
            <person name="Turgeon B.G."/>
            <person name="Goodwin S.B."/>
            <person name="Spatafora J.W."/>
            <person name="Crous P.W."/>
            <person name="Grigoriev I.V."/>
        </authorList>
    </citation>
    <scope>NUCLEOTIDE SEQUENCE</scope>
    <source>
        <strain evidence="12 14">CBS 781.70</strain>
    </source>
</reference>
<evidence type="ECO:0000256" key="3">
    <source>
        <dbReference type="ARBA" id="ARBA00005043"/>
    </source>
</evidence>
<dbReference type="PROSITE" id="PS50294">
    <property type="entry name" value="WD_REPEATS_REGION"/>
    <property type="match status" value="4"/>
</dbReference>
<evidence type="ECO:0000256" key="10">
    <source>
        <dbReference type="ARBA" id="ARBA00023242"/>
    </source>
</evidence>
<evidence type="ECO:0000256" key="5">
    <source>
        <dbReference type="ARBA" id="ARBA00020267"/>
    </source>
</evidence>
<dbReference type="InterPro" id="IPR001680">
    <property type="entry name" value="WD40_rpt"/>
</dbReference>
<feature type="repeat" description="WD" evidence="11">
    <location>
        <begin position="54"/>
        <end position="89"/>
    </location>
</feature>
<name>A0A6G1FRI1_9PEZI</name>
<protein>
    <recommendedName>
        <fullName evidence="5">Elongator complex protein 2</fullName>
    </recommendedName>
</protein>
<evidence type="ECO:0000313" key="12">
    <source>
        <dbReference type="EMBL" id="KAF1808289.1"/>
    </source>
</evidence>